<name>A0AAF1KW03_9HYPH</name>
<evidence type="ECO:0000256" key="1">
    <source>
        <dbReference type="ARBA" id="ARBA00007274"/>
    </source>
</evidence>
<dbReference type="SUPFAM" id="SSF51161">
    <property type="entry name" value="Trimeric LpxA-like enzymes"/>
    <property type="match status" value="1"/>
</dbReference>
<dbReference type="Proteomes" id="UP000249499">
    <property type="component" value="Chromosome"/>
</dbReference>
<accession>A0AAF1KW03</accession>
<dbReference type="AlphaFoldDB" id="A0AAF1KW03"/>
<reference evidence="3" key="2">
    <citation type="journal article" date="2023" name="MicrobiologyOpen">
        <title>Genomics of the tumorigenes clade of the family Rhizobiaceae and description of Rhizobium rhododendri sp. nov.</title>
        <authorList>
            <person name="Kuzmanovic N."/>
            <person name="diCenzo G.C."/>
            <person name="Bunk B."/>
            <person name="Sproeer C."/>
            <person name="Fruehling A."/>
            <person name="Neumann-Schaal M."/>
            <person name="Overmann J."/>
            <person name="Smalla K."/>
        </authorList>
    </citation>
    <scope>NUCLEOTIDE SEQUENCE [LARGE SCALE GENOMIC DNA]</scope>
    <source>
        <strain evidence="3">1078</strain>
    </source>
</reference>
<proteinExistence type="inferred from homology"/>
<evidence type="ECO:0000313" key="2">
    <source>
        <dbReference type="EMBL" id="WFR95514.1"/>
    </source>
</evidence>
<comment type="similarity">
    <text evidence="1">Belongs to the transferase hexapeptide repeat family.</text>
</comment>
<organism evidence="2 3">
    <name type="scientific">Rhizobium tumorigenes</name>
    <dbReference type="NCBI Taxonomy" id="2041385"/>
    <lineage>
        <taxon>Bacteria</taxon>
        <taxon>Pseudomonadati</taxon>
        <taxon>Pseudomonadota</taxon>
        <taxon>Alphaproteobacteria</taxon>
        <taxon>Hyphomicrobiales</taxon>
        <taxon>Rhizobiaceae</taxon>
        <taxon>Rhizobium/Agrobacterium group</taxon>
        <taxon>Rhizobium</taxon>
    </lineage>
</organism>
<dbReference type="InterPro" id="IPR011004">
    <property type="entry name" value="Trimer_LpxA-like_sf"/>
</dbReference>
<keyword evidence="3" id="KW-1185">Reference proteome</keyword>
<dbReference type="EMBL" id="CP117255">
    <property type="protein sequence ID" value="WFR95514.1"/>
    <property type="molecule type" value="Genomic_DNA"/>
</dbReference>
<evidence type="ECO:0008006" key="4">
    <source>
        <dbReference type="Google" id="ProtNLM"/>
    </source>
</evidence>
<reference evidence="2 3" key="1">
    <citation type="journal article" date="2018" name="Sci. Rep.">
        <title>Rhizobium tumorigenes sp. nov., a novel plant tumorigenic bacterium isolated from cane gall tumors on thornless blackberry.</title>
        <authorList>
            <person name="Kuzmanovi N."/>
            <person name="Smalla K."/>
            <person name="Gronow S."/>
            <person name="PuBawska J."/>
        </authorList>
    </citation>
    <scope>NUCLEOTIDE SEQUENCE [LARGE SCALE GENOMIC DNA]</scope>
    <source>
        <strain evidence="2 3">1078</strain>
    </source>
</reference>
<evidence type="ECO:0000313" key="3">
    <source>
        <dbReference type="Proteomes" id="UP000249499"/>
    </source>
</evidence>
<dbReference type="PANTHER" id="PTHR43300:SF11">
    <property type="entry name" value="ACETYLTRANSFERASE RV3034C-RELATED"/>
    <property type="match status" value="1"/>
</dbReference>
<dbReference type="RefSeq" id="WP_111216257.1">
    <property type="nucleotide sequence ID" value="NZ_CP117255.1"/>
</dbReference>
<sequence length="217" mass="23317">MNRSRKILAMLISRLPHKALRAGAYRMLMGYSLARGASIGFGVVIAVDRFSCGPDVIIRRGTSFMGPISVTLGEGTFIGRWNRFECGDAAADPRQAHMGYARSFGTGRDCLINESHLFDILGSISIGDGTWVAGFASQFLTHGAGTMNRDIVIGEKSFLGTAVRFAPGSGVADRVIVGMGAVVTKRLPESDVIVGGLPAKVLRVRSEADVYSFERTW</sequence>
<dbReference type="KEGG" id="rtu:PR017_17415"/>
<dbReference type="InterPro" id="IPR050179">
    <property type="entry name" value="Trans_hexapeptide_repeat"/>
</dbReference>
<dbReference type="PANTHER" id="PTHR43300">
    <property type="entry name" value="ACETYLTRANSFERASE"/>
    <property type="match status" value="1"/>
</dbReference>
<dbReference type="Gene3D" id="2.160.10.10">
    <property type="entry name" value="Hexapeptide repeat proteins"/>
    <property type="match status" value="1"/>
</dbReference>
<gene>
    <name evidence="2" type="ORF">PR017_17415</name>
</gene>
<protein>
    <recommendedName>
        <fullName evidence="4">Acetyltransferase</fullName>
    </recommendedName>
</protein>